<dbReference type="KEGG" id="pnp:IJ22_37600"/>
<keyword evidence="3" id="KW-1185">Reference proteome</keyword>
<dbReference type="PATRIC" id="fig|162209.4.peg.4005"/>
<dbReference type="OrthoDB" id="2080113at2"/>
<dbReference type="AlphaFoldDB" id="A0A0U2L2U3"/>
<evidence type="ECO:0000313" key="3">
    <source>
        <dbReference type="Proteomes" id="UP000061660"/>
    </source>
</evidence>
<evidence type="ECO:0000313" key="2">
    <source>
        <dbReference type="EMBL" id="ALS24098.1"/>
    </source>
</evidence>
<feature type="region of interest" description="Disordered" evidence="1">
    <location>
        <begin position="226"/>
        <end position="250"/>
    </location>
</feature>
<dbReference type="STRING" id="162209.IJ22_37600"/>
<dbReference type="Pfam" id="PF10925">
    <property type="entry name" value="DUF2680"/>
    <property type="match status" value="1"/>
</dbReference>
<organism evidence="2 3">
    <name type="scientific">Paenibacillus naphthalenovorans</name>
    <dbReference type="NCBI Taxonomy" id="162209"/>
    <lineage>
        <taxon>Bacteria</taxon>
        <taxon>Bacillati</taxon>
        <taxon>Bacillota</taxon>
        <taxon>Bacilli</taxon>
        <taxon>Bacillales</taxon>
        <taxon>Paenibacillaceae</taxon>
        <taxon>Paenibacillus</taxon>
    </lineage>
</organism>
<dbReference type="Proteomes" id="UP000061660">
    <property type="component" value="Chromosome"/>
</dbReference>
<evidence type="ECO:0000256" key="1">
    <source>
        <dbReference type="SAM" id="MobiDB-lite"/>
    </source>
</evidence>
<dbReference type="InterPro" id="IPR024485">
    <property type="entry name" value="DUF2680"/>
</dbReference>
<dbReference type="RefSeq" id="WP_062409861.1">
    <property type="nucleotide sequence ID" value="NZ_BJCS01000005.1"/>
</dbReference>
<sequence length="250" mass="26398" precursor="true">MKTIGKKMVAGTIIASFVLGVGFVGTLHNQAFANESAGAKIQKPDFGSGWGDKGRGKINPGGLRGGHVLQETATILGVEQSVITDAMKEGKTLLQIAQEKGLSEEDYLQKLVDVQTAAIDAQVTAGTLTQEQADQMKSGLSDRLKQQIENKGFGHPGEDRGKMPFGPMGNPEALTQILGVTQEELATELQAGKSLAEFAESKGITKEELVSKIKDSMTEQLNQFVDQKGGWHGKAKSASDAAASSAEAVN</sequence>
<dbReference type="EMBL" id="CP013652">
    <property type="protein sequence ID" value="ALS24098.1"/>
    <property type="molecule type" value="Genomic_DNA"/>
</dbReference>
<reference evidence="3" key="1">
    <citation type="submission" date="2015-12" db="EMBL/GenBank/DDBJ databases">
        <title>Complete genome sequences of two moderately thermophilic Paenibacillus species.</title>
        <authorList>
            <person name="Butler R.III."/>
            <person name="Wang J."/>
            <person name="Stark B.C."/>
            <person name="Pombert J.-F."/>
        </authorList>
    </citation>
    <scope>NUCLEOTIDE SEQUENCE [LARGE SCALE GENOMIC DNA]</scope>
    <source>
        <strain evidence="3">32O-Y</strain>
    </source>
</reference>
<gene>
    <name evidence="2" type="ORF">IJ22_37600</name>
</gene>
<feature type="compositionally biased region" description="Low complexity" evidence="1">
    <location>
        <begin position="236"/>
        <end position="250"/>
    </location>
</feature>
<proteinExistence type="predicted"/>
<accession>A0A0U2L2U3</accession>
<protein>
    <submittedName>
        <fullName evidence="2">Uncharacterized protein</fullName>
    </submittedName>
</protein>
<name>A0A0U2L2U3_9BACL</name>
<reference evidence="2 3" key="2">
    <citation type="journal article" date="2016" name="Genome Announc.">
        <title>Complete Genome Sequences of Two Interactive Moderate Thermophiles, Paenibacillus napthalenovorans 32O-Y and Paenibacillus sp. 32O-W.</title>
        <authorList>
            <person name="Butler R.R.III."/>
            <person name="Wang J."/>
            <person name="Stark B.C."/>
            <person name="Pombert J.F."/>
        </authorList>
    </citation>
    <scope>NUCLEOTIDE SEQUENCE [LARGE SCALE GENOMIC DNA]</scope>
    <source>
        <strain evidence="2 3">32O-Y</strain>
    </source>
</reference>